<dbReference type="PANTHER" id="PTHR11410">
    <property type="entry name" value="ATP SYNTHASE SUBUNIT A"/>
    <property type="match status" value="1"/>
</dbReference>
<evidence type="ECO:0000256" key="12">
    <source>
        <dbReference type="SAM" id="Phobius"/>
    </source>
</evidence>
<dbReference type="PROSITE" id="PS00449">
    <property type="entry name" value="ATPASE_A"/>
    <property type="match status" value="1"/>
</dbReference>
<feature type="transmembrane region" description="Helical" evidence="12">
    <location>
        <begin position="128"/>
        <end position="147"/>
    </location>
</feature>
<evidence type="ECO:0000256" key="7">
    <source>
        <dbReference type="ARBA" id="ARBA00022989"/>
    </source>
</evidence>
<evidence type="ECO:0000256" key="10">
    <source>
        <dbReference type="ARBA" id="ARBA00023310"/>
    </source>
</evidence>
<evidence type="ECO:0000256" key="2">
    <source>
        <dbReference type="ARBA" id="ARBA00006810"/>
    </source>
</evidence>
<dbReference type="PRINTS" id="PR00123">
    <property type="entry name" value="ATPASEA"/>
</dbReference>
<gene>
    <name evidence="13" type="primary">atp6</name>
</gene>
<dbReference type="InterPro" id="IPR023011">
    <property type="entry name" value="ATP_synth_F0_asu_AS"/>
</dbReference>
<keyword evidence="9 12" id="KW-0472">Membrane</keyword>
<evidence type="ECO:0000256" key="11">
    <source>
        <dbReference type="RuleBase" id="RU004450"/>
    </source>
</evidence>
<dbReference type="Pfam" id="PF00119">
    <property type="entry name" value="ATP-synt_A"/>
    <property type="match status" value="1"/>
</dbReference>
<keyword evidence="7 12" id="KW-1133">Transmembrane helix</keyword>
<feature type="transmembrane region" description="Helical" evidence="12">
    <location>
        <begin position="101"/>
        <end position="121"/>
    </location>
</feature>
<dbReference type="InterPro" id="IPR045083">
    <property type="entry name" value="ATP_synth_F0_asu_bact/mt"/>
</dbReference>
<reference evidence="13" key="1">
    <citation type="submission" date="2016-12" db="EMBL/GenBank/DDBJ databases">
        <title>A first mitochondrial genomes of three bathynellaceans (Malacostraca: Syncarida: Bathynellacea), and their phylogenetic position in Malacostraca.</title>
        <authorList>
            <person name="Song J.-H."/>
            <person name="Cho J.-L."/>
            <person name="Min G.-S."/>
        </authorList>
    </citation>
    <scope>NUCLEOTIDE SEQUENCE</scope>
    <source>
        <strain evidence="13">A</strain>
    </source>
</reference>
<organism evidence="13">
    <name type="scientific">Allobathynella sp. JHS-2017</name>
    <dbReference type="NCBI Taxonomy" id="2025385"/>
    <lineage>
        <taxon>Eukaryota</taxon>
        <taxon>Metazoa</taxon>
        <taxon>Ecdysozoa</taxon>
        <taxon>Arthropoda</taxon>
        <taxon>Crustacea</taxon>
        <taxon>Multicrustacea</taxon>
        <taxon>Malacostraca</taxon>
        <taxon>Eumalacostraca</taxon>
        <taxon>Syncarida</taxon>
        <taxon>Bathynellacea</taxon>
        <taxon>Parabathynellidae</taxon>
        <taxon>Allobathynella</taxon>
    </lineage>
</organism>
<dbReference type="CDD" id="cd00310">
    <property type="entry name" value="ATP-synt_Fo_a_6"/>
    <property type="match status" value="1"/>
</dbReference>
<protein>
    <recommendedName>
        <fullName evidence="11">ATP synthase subunit a</fullName>
    </recommendedName>
</protein>
<keyword evidence="4" id="KW-0138">CF(0)</keyword>
<name>A0A7R6D781_9CRUS</name>
<keyword evidence="6" id="KW-0375">Hydrogen ion transport</keyword>
<comment type="subcellular location">
    <subcellularLocation>
        <location evidence="1">Membrane</location>
        <topology evidence="1">Multi-pass membrane protein</topology>
    </subcellularLocation>
    <subcellularLocation>
        <location evidence="11">Mitochondrion inner membrane</location>
        <topology evidence="11">Multi-pass membrane protein</topology>
    </subcellularLocation>
</comment>
<evidence type="ECO:0000256" key="8">
    <source>
        <dbReference type="ARBA" id="ARBA00023065"/>
    </source>
</evidence>
<dbReference type="SUPFAM" id="SSF81336">
    <property type="entry name" value="F1F0 ATP synthase subunit A"/>
    <property type="match status" value="1"/>
</dbReference>
<dbReference type="GO" id="GO:0045259">
    <property type="term" value="C:proton-transporting ATP synthase complex"/>
    <property type="evidence" value="ECO:0007669"/>
    <property type="project" value="UniProtKB-KW"/>
</dbReference>
<feature type="transmembrane region" description="Helical" evidence="12">
    <location>
        <begin position="189"/>
        <end position="218"/>
    </location>
</feature>
<evidence type="ECO:0000256" key="9">
    <source>
        <dbReference type="ARBA" id="ARBA00023136"/>
    </source>
</evidence>
<dbReference type="NCBIfam" id="TIGR01131">
    <property type="entry name" value="ATP_synt_6_or_A"/>
    <property type="match status" value="1"/>
</dbReference>
<dbReference type="InterPro" id="IPR000568">
    <property type="entry name" value="ATP_synth_F0_asu"/>
</dbReference>
<dbReference type="GO" id="GO:0005743">
    <property type="term" value="C:mitochondrial inner membrane"/>
    <property type="evidence" value="ECO:0007669"/>
    <property type="project" value="UniProtKB-SubCell"/>
</dbReference>
<dbReference type="InterPro" id="IPR035908">
    <property type="entry name" value="F0_ATP_A_sf"/>
</dbReference>
<dbReference type="PANTHER" id="PTHR11410:SF0">
    <property type="entry name" value="ATP SYNTHASE SUBUNIT A"/>
    <property type="match status" value="1"/>
</dbReference>
<keyword evidence="8" id="KW-0406">Ion transport</keyword>
<comment type="similarity">
    <text evidence="2">Belongs to the ATPase A chain family.</text>
</comment>
<feature type="transmembrane region" description="Helical" evidence="12">
    <location>
        <begin position="71"/>
        <end position="95"/>
    </location>
</feature>
<keyword evidence="13" id="KW-0496">Mitochondrion</keyword>
<geneLocation type="mitochondrion" evidence="13"/>
<accession>A0A7R6D781</accession>
<dbReference type="Gene3D" id="1.20.120.220">
    <property type="entry name" value="ATP synthase, F0 complex, subunit A"/>
    <property type="match status" value="1"/>
</dbReference>
<dbReference type="AlphaFoldDB" id="A0A7R6D781"/>
<evidence type="ECO:0000256" key="3">
    <source>
        <dbReference type="ARBA" id="ARBA00022448"/>
    </source>
</evidence>
<dbReference type="EMBL" id="KY310669">
    <property type="protein sequence ID" value="ASV72567.1"/>
    <property type="molecule type" value="Genomic_DNA"/>
</dbReference>
<feature type="transmembrane region" description="Helical" evidence="12">
    <location>
        <begin position="27"/>
        <end position="50"/>
    </location>
</feature>
<evidence type="ECO:0000256" key="4">
    <source>
        <dbReference type="ARBA" id="ARBA00022547"/>
    </source>
</evidence>
<evidence type="ECO:0000256" key="5">
    <source>
        <dbReference type="ARBA" id="ARBA00022692"/>
    </source>
</evidence>
<evidence type="ECO:0000313" key="13">
    <source>
        <dbReference type="EMBL" id="ASV72567.1"/>
    </source>
</evidence>
<dbReference type="GO" id="GO:0046933">
    <property type="term" value="F:proton-transporting ATP synthase activity, rotational mechanism"/>
    <property type="evidence" value="ECO:0007669"/>
    <property type="project" value="TreeGrafter"/>
</dbReference>
<keyword evidence="10" id="KW-0066">ATP synthesis</keyword>
<evidence type="ECO:0000256" key="1">
    <source>
        <dbReference type="ARBA" id="ARBA00004141"/>
    </source>
</evidence>
<evidence type="ECO:0000256" key="6">
    <source>
        <dbReference type="ARBA" id="ARBA00022781"/>
    </source>
</evidence>
<sequence>MNMNLFIVFDPTSHVSMLQMSLNWSSMLFLFLMFPRMYWASPVSTLVLLVNKLLMKLLSSFKSSLKKNTKFMMLFSVLFLTIMAMNIMGLFPYIFTSTSHILVNLSLALPIWICIIVYSMIYNTTQSLAHFLPLGTPTMLMPLMVLIETISSLIRPITLAVRLTANITAGHLLMTLLSSTENIKAMMMLYMMLFLLFILEIAVSFIQAYVFTMLSILYTSETT</sequence>
<keyword evidence="5 12" id="KW-0812">Transmembrane</keyword>
<proteinExistence type="inferred from homology"/>
<keyword evidence="3" id="KW-0813">Transport</keyword>